<dbReference type="SUPFAM" id="SSF46894">
    <property type="entry name" value="C-terminal effector domain of the bipartite response regulators"/>
    <property type="match status" value="1"/>
</dbReference>
<accession>A0ABX3ZWL6</accession>
<dbReference type="InterPro" id="IPR000792">
    <property type="entry name" value="Tscrpt_reg_LuxR_C"/>
</dbReference>
<feature type="domain" description="HTH luxR-type" evidence="4">
    <location>
        <begin position="137"/>
        <end position="202"/>
    </location>
</feature>
<evidence type="ECO:0000256" key="1">
    <source>
        <dbReference type="ARBA" id="ARBA00023015"/>
    </source>
</evidence>
<keyword evidence="1" id="KW-0805">Transcription regulation</keyword>
<dbReference type="PROSITE" id="PS50043">
    <property type="entry name" value="HTH_LUXR_2"/>
    <property type="match status" value="1"/>
</dbReference>
<organism evidence="5 6">
    <name type="scientific">Haematobacter missouriensis</name>
    <dbReference type="NCBI Taxonomy" id="366616"/>
    <lineage>
        <taxon>Bacteria</taxon>
        <taxon>Pseudomonadati</taxon>
        <taxon>Pseudomonadota</taxon>
        <taxon>Alphaproteobacteria</taxon>
        <taxon>Rhodobacterales</taxon>
        <taxon>Paracoccaceae</taxon>
        <taxon>Haematobacter</taxon>
    </lineage>
</organism>
<dbReference type="PANTHER" id="PTHR43214">
    <property type="entry name" value="TWO-COMPONENT RESPONSE REGULATOR"/>
    <property type="match status" value="1"/>
</dbReference>
<sequence>MAHLDARLRAIAPLGYTIVIHIRSLTPEYYVWTYPPKWISIYTERQYALFDPVNIWARTNSGRARWSDIRVENYSPASRLIMDLAREHGLIYGCCISRNRMDETGTLSCLFCAREDREMSDGEIDEAESIFKQLLAAVEAARPLSEMERELLADLANGLPYKEIAHRQGVSTETIKKRLERIRDLLGARNSVQAVAIATRRGLILNHPASGPEGS</sequence>
<protein>
    <recommendedName>
        <fullName evidence="4">HTH luxR-type domain-containing protein</fullName>
    </recommendedName>
</protein>
<dbReference type="InterPro" id="IPR039420">
    <property type="entry name" value="WalR-like"/>
</dbReference>
<dbReference type="CDD" id="cd06170">
    <property type="entry name" value="LuxR_C_like"/>
    <property type="match status" value="1"/>
</dbReference>
<keyword evidence="3" id="KW-0804">Transcription</keyword>
<dbReference type="SMART" id="SM00421">
    <property type="entry name" value="HTH_LUXR"/>
    <property type="match status" value="1"/>
</dbReference>
<dbReference type="Gene3D" id="1.10.10.10">
    <property type="entry name" value="Winged helix-like DNA-binding domain superfamily/Winged helix DNA-binding domain"/>
    <property type="match status" value="1"/>
</dbReference>
<dbReference type="PANTHER" id="PTHR43214:SF24">
    <property type="entry name" value="TRANSCRIPTIONAL REGULATORY PROTEIN NARL-RELATED"/>
    <property type="match status" value="1"/>
</dbReference>
<evidence type="ECO:0000313" key="6">
    <source>
        <dbReference type="Proteomes" id="UP000214673"/>
    </source>
</evidence>
<proteinExistence type="predicted"/>
<evidence type="ECO:0000313" key="5">
    <source>
        <dbReference type="EMBL" id="OWJ77989.1"/>
    </source>
</evidence>
<comment type="caution">
    <text evidence="5">The sequence shown here is derived from an EMBL/GenBank/DDBJ whole genome shotgun (WGS) entry which is preliminary data.</text>
</comment>
<dbReference type="InterPro" id="IPR036693">
    <property type="entry name" value="TF_LuxR_autoind-bd_dom_sf"/>
</dbReference>
<dbReference type="PRINTS" id="PR00038">
    <property type="entry name" value="HTHLUXR"/>
</dbReference>
<dbReference type="InterPro" id="IPR016032">
    <property type="entry name" value="Sig_transdc_resp-reg_C-effctor"/>
</dbReference>
<reference evidence="5 6" key="1">
    <citation type="submission" date="2016-11" db="EMBL/GenBank/DDBJ databases">
        <title>Comparison of Traditional DNA-DNA Hybridization with In Silico Genomic Analysis.</title>
        <authorList>
            <person name="Nicholson A.C."/>
            <person name="Sammons S."/>
            <person name="Humrighouse B.W."/>
            <person name="Graziano J."/>
            <person name="Lasker B."/>
            <person name="Whitney A.M."/>
            <person name="Mcquiston J.R."/>
        </authorList>
    </citation>
    <scope>NUCLEOTIDE SEQUENCE [LARGE SCALE GENOMIC DNA]</scope>
    <source>
        <strain evidence="5 6">H1892</strain>
    </source>
</reference>
<evidence type="ECO:0000259" key="4">
    <source>
        <dbReference type="PROSITE" id="PS50043"/>
    </source>
</evidence>
<evidence type="ECO:0000256" key="2">
    <source>
        <dbReference type="ARBA" id="ARBA00023125"/>
    </source>
</evidence>
<keyword evidence="6" id="KW-1185">Reference proteome</keyword>
<dbReference type="InterPro" id="IPR036388">
    <property type="entry name" value="WH-like_DNA-bd_sf"/>
</dbReference>
<name>A0ABX3ZWL6_9RHOB</name>
<dbReference type="Gene3D" id="3.30.450.80">
    <property type="entry name" value="Transcription factor LuxR-like, autoinducer-binding domain"/>
    <property type="match status" value="1"/>
</dbReference>
<dbReference type="InterPro" id="IPR005143">
    <property type="entry name" value="TF_LuxR_autoind-bd_dom"/>
</dbReference>
<gene>
    <name evidence="5" type="ORF">CDV53_04545</name>
</gene>
<dbReference type="Pfam" id="PF03472">
    <property type="entry name" value="Autoind_bind"/>
    <property type="match status" value="1"/>
</dbReference>
<dbReference type="Pfam" id="PF00196">
    <property type="entry name" value="GerE"/>
    <property type="match status" value="1"/>
</dbReference>
<dbReference type="EMBL" id="NIPV01000014">
    <property type="protein sequence ID" value="OWJ77989.1"/>
    <property type="molecule type" value="Genomic_DNA"/>
</dbReference>
<dbReference type="Proteomes" id="UP000214673">
    <property type="component" value="Unassembled WGS sequence"/>
</dbReference>
<evidence type="ECO:0000256" key="3">
    <source>
        <dbReference type="ARBA" id="ARBA00023163"/>
    </source>
</evidence>
<dbReference type="SUPFAM" id="SSF75516">
    <property type="entry name" value="Pheromone-binding domain of LuxR-like quorum-sensing transcription factors"/>
    <property type="match status" value="1"/>
</dbReference>
<keyword evidence="2" id="KW-0238">DNA-binding</keyword>